<reference evidence="1" key="1">
    <citation type="submission" date="2020-05" db="EMBL/GenBank/DDBJ databases">
        <title>Large-scale comparative analyses of tick genomes elucidate their genetic diversity and vector capacities.</title>
        <authorList>
            <person name="Jia N."/>
            <person name="Wang J."/>
            <person name="Shi W."/>
            <person name="Du L."/>
            <person name="Sun Y."/>
            <person name="Zhan W."/>
            <person name="Jiang J."/>
            <person name="Wang Q."/>
            <person name="Zhang B."/>
            <person name="Ji P."/>
            <person name="Sakyi L.B."/>
            <person name="Cui X."/>
            <person name="Yuan T."/>
            <person name="Jiang B."/>
            <person name="Yang W."/>
            <person name="Lam T.T.-Y."/>
            <person name="Chang Q."/>
            <person name="Ding S."/>
            <person name="Wang X."/>
            <person name="Zhu J."/>
            <person name="Ruan X."/>
            <person name="Zhao L."/>
            <person name="Wei J."/>
            <person name="Que T."/>
            <person name="Du C."/>
            <person name="Cheng J."/>
            <person name="Dai P."/>
            <person name="Han X."/>
            <person name="Huang E."/>
            <person name="Gao Y."/>
            <person name="Liu J."/>
            <person name="Shao H."/>
            <person name="Ye R."/>
            <person name="Li L."/>
            <person name="Wei W."/>
            <person name="Wang X."/>
            <person name="Wang C."/>
            <person name="Yang T."/>
            <person name="Huo Q."/>
            <person name="Li W."/>
            <person name="Guo W."/>
            <person name="Chen H."/>
            <person name="Zhou L."/>
            <person name="Ni X."/>
            <person name="Tian J."/>
            <person name="Zhou Y."/>
            <person name="Sheng Y."/>
            <person name="Liu T."/>
            <person name="Pan Y."/>
            <person name="Xia L."/>
            <person name="Li J."/>
            <person name="Zhao F."/>
            <person name="Cao W."/>
        </authorList>
    </citation>
    <scope>NUCLEOTIDE SEQUENCE</scope>
    <source>
        <strain evidence="1">Hyas-2018</strain>
    </source>
</reference>
<evidence type="ECO:0000313" key="2">
    <source>
        <dbReference type="Proteomes" id="UP000821845"/>
    </source>
</evidence>
<protein>
    <submittedName>
        <fullName evidence="1">Uncharacterized protein</fullName>
    </submittedName>
</protein>
<comment type="caution">
    <text evidence="1">The sequence shown here is derived from an EMBL/GenBank/DDBJ whole genome shotgun (WGS) entry which is preliminary data.</text>
</comment>
<accession>A0ACB7SUX9</accession>
<evidence type="ECO:0000313" key="1">
    <source>
        <dbReference type="EMBL" id="KAH6938485.1"/>
    </source>
</evidence>
<sequence length="115" mass="12787">MGNRASGRRDQRRDFDYAVDMQVGVVLSYAAPVIAECDDYRLVYILKPSATSHTSVSAGIRALLGLLKVRPLYSVSVFTRPLDPTLRGVFYLSELRFKSHKSASSLRGSRARAHV</sequence>
<keyword evidence="2" id="KW-1185">Reference proteome</keyword>
<dbReference type="EMBL" id="CM023482">
    <property type="protein sequence ID" value="KAH6938485.1"/>
    <property type="molecule type" value="Genomic_DNA"/>
</dbReference>
<dbReference type="Proteomes" id="UP000821845">
    <property type="component" value="Chromosome 2"/>
</dbReference>
<proteinExistence type="predicted"/>
<name>A0ACB7SUX9_HYAAI</name>
<gene>
    <name evidence="1" type="ORF">HPB50_010004</name>
</gene>
<organism evidence="1 2">
    <name type="scientific">Hyalomma asiaticum</name>
    <name type="common">Tick</name>
    <dbReference type="NCBI Taxonomy" id="266040"/>
    <lineage>
        <taxon>Eukaryota</taxon>
        <taxon>Metazoa</taxon>
        <taxon>Ecdysozoa</taxon>
        <taxon>Arthropoda</taxon>
        <taxon>Chelicerata</taxon>
        <taxon>Arachnida</taxon>
        <taxon>Acari</taxon>
        <taxon>Parasitiformes</taxon>
        <taxon>Ixodida</taxon>
        <taxon>Ixodoidea</taxon>
        <taxon>Ixodidae</taxon>
        <taxon>Hyalomminae</taxon>
        <taxon>Hyalomma</taxon>
    </lineage>
</organism>